<gene>
    <name evidence="10" type="ORF">LY28_01106</name>
</gene>
<protein>
    <submittedName>
        <fullName evidence="10">Putative ABC transport system permease protein</fullName>
    </submittedName>
</protein>
<dbReference type="InterPro" id="IPR025857">
    <property type="entry name" value="MacB_PCD"/>
</dbReference>
<comment type="caution">
    <text evidence="10">The sequence shown here is derived from an EMBL/GenBank/DDBJ whole genome shotgun (WGS) entry which is preliminary data.</text>
</comment>
<comment type="subcellular location">
    <subcellularLocation>
        <location evidence="1">Cell membrane</location>
        <topology evidence="1">Multi-pass membrane protein</topology>
    </subcellularLocation>
</comment>
<proteinExistence type="inferred from homology"/>
<evidence type="ECO:0000256" key="5">
    <source>
        <dbReference type="ARBA" id="ARBA00023136"/>
    </source>
</evidence>
<dbReference type="InterPro" id="IPR050250">
    <property type="entry name" value="Macrolide_Exporter_MacB"/>
</dbReference>
<dbReference type="PANTHER" id="PTHR30572:SF4">
    <property type="entry name" value="ABC TRANSPORTER PERMEASE YTRF"/>
    <property type="match status" value="1"/>
</dbReference>
<dbReference type="RefSeq" id="WP_110461175.1">
    <property type="nucleotide sequence ID" value="NZ_QKMR01000005.1"/>
</dbReference>
<sequence>MGFIQAFKMAIKSIVSNKGRSFLTMLGVIIGVGAVITAVAFAQGSTSSITDSIKGLGSNLINISITGRGSNRQITYEQLQKYADENSDTISLLAPTVSNSMTLKAGTLSRTVTVIGTSEEYEYIKSKHVSSGRYITSFDNDNKLKTAVIGTAVANDLFAGVNPVGQTMKINGQEFKVIGLLQETDGSQDSGDDDQVIIPVTVAQRISRNGTIRNFTIQAADAEQVDAVMENIKTYLTSVYGDEDLFNVMNQAEILDTLSSITDTLTVVLAGISAISLVVGGIGIMNIMLVSVTERTREIGIRKAIGAKRRSILVQFLIEAVMMTGLGGLLGILIGVSIIHFIIGGLNITTEVYSPFWMMLSFSISLGEGVLFGIFPAYKAASLNPIEALRFE</sequence>
<evidence type="ECO:0000256" key="4">
    <source>
        <dbReference type="ARBA" id="ARBA00022989"/>
    </source>
</evidence>
<evidence type="ECO:0000256" key="1">
    <source>
        <dbReference type="ARBA" id="ARBA00004651"/>
    </source>
</evidence>
<name>A0A318XM03_9FIRM</name>
<evidence type="ECO:0000313" key="10">
    <source>
        <dbReference type="EMBL" id="PYG88752.1"/>
    </source>
</evidence>
<reference evidence="10 11" key="1">
    <citation type="submission" date="2018-06" db="EMBL/GenBank/DDBJ databases">
        <title>Genomic Encyclopedia of Type Strains, Phase I: the one thousand microbial genomes (KMG-I) project.</title>
        <authorList>
            <person name="Kyrpides N."/>
        </authorList>
    </citation>
    <scope>NUCLEOTIDE SEQUENCE [LARGE SCALE GENOMIC DNA]</scope>
    <source>
        <strain evidence="10 11">DSM 19573</strain>
    </source>
</reference>
<keyword evidence="11" id="KW-1185">Reference proteome</keyword>
<keyword evidence="2" id="KW-1003">Cell membrane</keyword>
<accession>A0A318XM03</accession>
<dbReference type="Pfam" id="PF02687">
    <property type="entry name" value="FtsX"/>
    <property type="match status" value="1"/>
</dbReference>
<keyword evidence="4 7" id="KW-1133">Transmembrane helix</keyword>
<feature type="transmembrane region" description="Helical" evidence="7">
    <location>
        <begin position="313"/>
        <end position="343"/>
    </location>
</feature>
<dbReference type="OrthoDB" id="9770036at2"/>
<evidence type="ECO:0000256" key="3">
    <source>
        <dbReference type="ARBA" id="ARBA00022692"/>
    </source>
</evidence>
<feature type="transmembrane region" description="Helical" evidence="7">
    <location>
        <begin position="355"/>
        <end position="375"/>
    </location>
</feature>
<dbReference type="PANTHER" id="PTHR30572">
    <property type="entry name" value="MEMBRANE COMPONENT OF TRANSPORTER-RELATED"/>
    <property type="match status" value="1"/>
</dbReference>
<dbReference type="GO" id="GO:0005886">
    <property type="term" value="C:plasma membrane"/>
    <property type="evidence" value="ECO:0007669"/>
    <property type="project" value="UniProtKB-SubCell"/>
</dbReference>
<comment type="similarity">
    <text evidence="6">Belongs to the ABC-4 integral membrane protein family.</text>
</comment>
<dbReference type="Pfam" id="PF12704">
    <property type="entry name" value="MacB_PCD"/>
    <property type="match status" value="1"/>
</dbReference>
<evidence type="ECO:0000256" key="7">
    <source>
        <dbReference type="SAM" id="Phobius"/>
    </source>
</evidence>
<organism evidence="10 11">
    <name type="scientific">Ruminiclostridium sufflavum DSM 19573</name>
    <dbReference type="NCBI Taxonomy" id="1121337"/>
    <lineage>
        <taxon>Bacteria</taxon>
        <taxon>Bacillati</taxon>
        <taxon>Bacillota</taxon>
        <taxon>Clostridia</taxon>
        <taxon>Eubacteriales</taxon>
        <taxon>Oscillospiraceae</taxon>
        <taxon>Ruminiclostridium</taxon>
    </lineage>
</organism>
<dbReference type="AlphaFoldDB" id="A0A318XM03"/>
<dbReference type="Proteomes" id="UP000248132">
    <property type="component" value="Unassembled WGS sequence"/>
</dbReference>
<evidence type="ECO:0000256" key="6">
    <source>
        <dbReference type="ARBA" id="ARBA00038076"/>
    </source>
</evidence>
<feature type="transmembrane region" description="Helical" evidence="7">
    <location>
        <begin position="21"/>
        <end position="42"/>
    </location>
</feature>
<dbReference type="InterPro" id="IPR003838">
    <property type="entry name" value="ABC3_permease_C"/>
</dbReference>
<keyword evidence="5 7" id="KW-0472">Membrane</keyword>
<keyword evidence="3 7" id="KW-0812">Transmembrane</keyword>
<dbReference type="EMBL" id="QKMR01000005">
    <property type="protein sequence ID" value="PYG88752.1"/>
    <property type="molecule type" value="Genomic_DNA"/>
</dbReference>
<dbReference type="GO" id="GO:0022857">
    <property type="term" value="F:transmembrane transporter activity"/>
    <property type="evidence" value="ECO:0007669"/>
    <property type="project" value="TreeGrafter"/>
</dbReference>
<evidence type="ECO:0000259" key="8">
    <source>
        <dbReference type="Pfam" id="PF02687"/>
    </source>
</evidence>
<evidence type="ECO:0000313" key="11">
    <source>
        <dbReference type="Proteomes" id="UP000248132"/>
    </source>
</evidence>
<evidence type="ECO:0000256" key="2">
    <source>
        <dbReference type="ARBA" id="ARBA00022475"/>
    </source>
</evidence>
<feature type="domain" description="ABC3 transporter permease C-terminal" evidence="8">
    <location>
        <begin position="272"/>
        <end position="385"/>
    </location>
</feature>
<evidence type="ECO:0000259" key="9">
    <source>
        <dbReference type="Pfam" id="PF12704"/>
    </source>
</evidence>
<feature type="domain" description="MacB-like periplasmic core" evidence="9">
    <location>
        <begin position="21"/>
        <end position="234"/>
    </location>
</feature>
<feature type="transmembrane region" description="Helical" evidence="7">
    <location>
        <begin position="267"/>
        <end position="292"/>
    </location>
</feature>